<accession>A0AAV5A7J8</accession>
<evidence type="ECO:0000313" key="1">
    <source>
        <dbReference type="EMBL" id="GJJ09188.1"/>
    </source>
</evidence>
<protein>
    <submittedName>
        <fullName evidence="1">Uncharacterized protein</fullName>
    </submittedName>
</protein>
<reference evidence="1" key="1">
    <citation type="submission" date="2021-10" db="EMBL/GenBank/DDBJ databases">
        <title>De novo Genome Assembly of Clathrus columnatus (Basidiomycota, Fungi) Using Illumina and Nanopore Sequence Data.</title>
        <authorList>
            <person name="Ogiso-Tanaka E."/>
            <person name="Itagaki H."/>
            <person name="Hosoya T."/>
            <person name="Hosaka K."/>
        </authorList>
    </citation>
    <scope>NUCLEOTIDE SEQUENCE</scope>
    <source>
        <strain evidence="1">MO-923</strain>
    </source>
</reference>
<proteinExistence type="predicted"/>
<dbReference type="Proteomes" id="UP001050691">
    <property type="component" value="Unassembled WGS sequence"/>
</dbReference>
<dbReference type="EMBL" id="BPWL01000004">
    <property type="protein sequence ID" value="GJJ09188.1"/>
    <property type="molecule type" value="Genomic_DNA"/>
</dbReference>
<dbReference type="AlphaFoldDB" id="A0AAV5A7J8"/>
<keyword evidence="2" id="KW-1185">Reference proteome</keyword>
<name>A0AAV5A7J8_9AGAM</name>
<organism evidence="1 2">
    <name type="scientific">Clathrus columnatus</name>
    <dbReference type="NCBI Taxonomy" id="1419009"/>
    <lineage>
        <taxon>Eukaryota</taxon>
        <taxon>Fungi</taxon>
        <taxon>Dikarya</taxon>
        <taxon>Basidiomycota</taxon>
        <taxon>Agaricomycotina</taxon>
        <taxon>Agaricomycetes</taxon>
        <taxon>Phallomycetidae</taxon>
        <taxon>Phallales</taxon>
        <taxon>Clathraceae</taxon>
        <taxon>Clathrus</taxon>
    </lineage>
</organism>
<sequence>MFPATSYLLLKTKCPSIDTSFKHLHGWQEFEMEAFFPEVEHSLVVARAFTTSQSAEAHLNLFRCIFQIVEEDTGEHIKFRHIHSNGIDTITADGHHGQALGLGLYCQELCRGNTEYCSIEHSQLLSSLTPTDHLLGHVSNDVLEAMRSLATADPLLDLEAVFELIHNGGKKALDWLKDKESNNGFALAAIYQPASKMSCAIWQAAPMTSNGNKQAPCNINRDGTKLTLLAGIMRGLQYNSCAIIFLDTFLKEGIYSCNCHFTHFQRASQAIRWKGMSQEKAVILKDSEITTNYKKILKLQDGVQSAAKLVKHSLEPTMSHNIEPAKKRLFTAVDKLEKSSQQLDKIKTQGSGAISTSGLLEMADMFDPELLQSTGQ</sequence>
<evidence type="ECO:0000313" key="2">
    <source>
        <dbReference type="Proteomes" id="UP001050691"/>
    </source>
</evidence>
<gene>
    <name evidence="1" type="ORF">Clacol_003410</name>
</gene>
<comment type="caution">
    <text evidence="1">The sequence shown here is derived from an EMBL/GenBank/DDBJ whole genome shotgun (WGS) entry which is preliminary data.</text>
</comment>